<dbReference type="InterPro" id="IPR047676">
    <property type="entry name" value="FxLYD_dom"/>
</dbReference>
<comment type="caution">
    <text evidence="2">The sequence shown here is derived from an EMBL/GenBank/DDBJ whole genome shotgun (WGS) entry which is preliminary data.</text>
</comment>
<name>A0ABD5TYJ5_9EURY</name>
<keyword evidence="3" id="KW-1185">Reference proteome</keyword>
<dbReference type="PROSITE" id="PS51257">
    <property type="entry name" value="PROKAR_LIPOPROTEIN"/>
    <property type="match status" value="1"/>
</dbReference>
<accession>A0ABD5TYJ5</accession>
<sequence length="255" mass="26724">MDRRTFLTLTGTGLLTGIAGCSGDASETTTTGGGGEQTTAAATTSSTPSKTETETATETATPTGEAAVTATKEATLQVKEGDYTTKAWAEAELTNKGDAPSGQLQVDVRFYDADDNILSTETGYLATLGPGETWRAFIPLFGGDAKNADHVEAEGKFSKDPPAVRDGVTVAESSLSGGDTDKVVSTGIVENGSDREISYLEAITKFYAGDGVVVNTEFSNIDGLPAGETWKFEHTYLRQYAPAVTDHTVVLNENI</sequence>
<organism evidence="2 3">
    <name type="scientific">Halopelagius fulvigenes</name>
    <dbReference type="NCBI Taxonomy" id="1198324"/>
    <lineage>
        <taxon>Archaea</taxon>
        <taxon>Methanobacteriati</taxon>
        <taxon>Methanobacteriota</taxon>
        <taxon>Stenosarchaea group</taxon>
        <taxon>Halobacteria</taxon>
        <taxon>Halobacteriales</taxon>
        <taxon>Haloferacaceae</taxon>
    </lineage>
</organism>
<evidence type="ECO:0000313" key="3">
    <source>
        <dbReference type="Proteomes" id="UP001596408"/>
    </source>
</evidence>
<dbReference type="EMBL" id="JBHSXH010000015">
    <property type="protein sequence ID" value="MFC6825635.1"/>
    <property type="molecule type" value="Genomic_DNA"/>
</dbReference>
<proteinExistence type="predicted"/>
<reference evidence="2 3" key="1">
    <citation type="journal article" date="2019" name="Int. J. Syst. Evol. Microbiol.">
        <title>The Global Catalogue of Microorganisms (GCM) 10K type strain sequencing project: providing services to taxonomists for standard genome sequencing and annotation.</title>
        <authorList>
            <consortium name="The Broad Institute Genomics Platform"/>
            <consortium name="The Broad Institute Genome Sequencing Center for Infectious Disease"/>
            <person name="Wu L."/>
            <person name="Ma J."/>
        </authorList>
    </citation>
    <scope>NUCLEOTIDE SEQUENCE [LARGE SCALE GENOMIC DNA]</scope>
    <source>
        <strain evidence="2 3">YIM 94188</strain>
    </source>
</reference>
<feature type="compositionally biased region" description="Low complexity" evidence="1">
    <location>
        <begin position="19"/>
        <end position="30"/>
    </location>
</feature>
<dbReference type="RefSeq" id="WP_379696047.1">
    <property type="nucleotide sequence ID" value="NZ_JBHSXH010000015.1"/>
</dbReference>
<dbReference type="NCBIfam" id="NF038353">
    <property type="entry name" value="FxLYD_dom"/>
    <property type="match status" value="2"/>
</dbReference>
<gene>
    <name evidence="2" type="ORF">ACFQEV_11630</name>
</gene>
<feature type="compositionally biased region" description="Low complexity" evidence="1">
    <location>
        <begin position="37"/>
        <end position="67"/>
    </location>
</feature>
<evidence type="ECO:0000256" key="1">
    <source>
        <dbReference type="SAM" id="MobiDB-lite"/>
    </source>
</evidence>
<protein>
    <submittedName>
        <fullName evidence="2">FxLYD domain-containing protein</fullName>
    </submittedName>
</protein>
<feature type="region of interest" description="Disordered" evidence="1">
    <location>
        <begin position="19"/>
        <end position="67"/>
    </location>
</feature>
<evidence type="ECO:0000313" key="2">
    <source>
        <dbReference type="EMBL" id="MFC6825635.1"/>
    </source>
</evidence>
<dbReference type="Proteomes" id="UP001596408">
    <property type="component" value="Unassembled WGS sequence"/>
</dbReference>
<dbReference type="AlphaFoldDB" id="A0ABD5TYJ5"/>